<evidence type="ECO:0000313" key="3">
    <source>
        <dbReference type="Proteomes" id="UP000299102"/>
    </source>
</evidence>
<feature type="compositionally biased region" description="Low complexity" evidence="1">
    <location>
        <begin position="159"/>
        <end position="170"/>
    </location>
</feature>
<feature type="region of interest" description="Disordered" evidence="1">
    <location>
        <begin position="154"/>
        <end position="185"/>
    </location>
</feature>
<evidence type="ECO:0000256" key="1">
    <source>
        <dbReference type="SAM" id="MobiDB-lite"/>
    </source>
</evidence>
<evidence type="ECO:0000313" key="2">
    <source>
        <dbReference type="EMBL" id="GBP89678.1"/>
    </source>
</evidence>
<dbReference type="OrthoDB" id="10063988at2759"/>
<dbReference type="Proteomes" id="UP000299102">
    <property type="component" value="Unassembled WGS sequence"/>
</dbReference>
<dbReference type="EMBL" id="BGZK01002018">
    <property type="protein sequence ID" value="GBP89678.1"/>
    <property type="molecule type" value="Genomic_DNA"/>
</dbReference>
<comment type="caution">
    <text evidence="2">The sequence shown here is derived from an EMBL/GenBank/DDBJ whole genome shotgun (WGS) entry which is preliminary data.</text>
</comment>
<protein>
    <submittedName>
        <fullName evidence="2">Uncharacterized protein</fullName>
    </submittedName>
</protein>
<organism evidence="2 3">
    <name type="scientific">Eumeta variegata</name>
    <name type="common">Bagworm moth</name>
    <name type="synonym">Eumeta japonica</name>
    <dbReference type="NCBI Taxonomy" id="151549"/>
    <lineage>
        <taxon>Eukaryota</taxon>
        <taxon>Metazoa</taxon>
        <taxon>Ecdysozoa</taxon>
        <taxon>Arthropoda</taxon>
        <taxon>Hexapoda</taxon>
        <taxon>Insecta</taxon>
        <taxon>Pterygota</taxon>
        <taxon>Neoptera</taxon>
        <taxon>Endopterygota</taxon>
        <taxon>Lepidoptera</taxon>
        <taxon>Glossata</taxon>
        <taxon>Ditrysia</taxon>
        <taxon>Tineoidea</taxon>
        <taxon>Psychidae</taxon>
        <taxon>Oiketicinae</taxon>
        <taxon>Eumeta</taxon>
    </lineage>
</organism>
<keyword evidence="3" id="KW-1185">Reference proteome</keyword>
<name>A0A4C1ZPM8_EUMVA</name>
<dbReference type="STRING" id="151549.A0A4C1ZPM8"/>
<dbReference type="AlphaFoldDB" id="A0A4C1ZPM8"/>
<gene>
    <name evidence="2" type="ORF">EVAR_65740_1</name>
</gene>
<accession>A0A4C1ZPM8</accession>
<proteinExistence type="predicted"/>
<sequence>MQEQIIYSAISFQKEIYERLTTYTEQHEGTASPDGTCTATHYGLAAPAHGGVAAPSHHHILWNIEERLLCSHRFVPATNQSITIEIQKLERMWSAEPAGGGAGGGCRTACGDAGCECRAHGHLHHHDHVALVAGDGTVLSCLCGDFQHQLRNRGLKNASTSSSNVHTSRSGRGEKAEEKYEEKGPGATLLAPWSRIIHM</sequence>
<feature type="compositionally biased region" description="Basic and acidic residues" evidence="1">
    <location>
        <begin position="171"/>
        <end position="184"/>
    </location>
</feature>
<reference evidence="2 3" key="1">
    <citation type="journal article" date="2019" name="Commun. Biol.">
        <title>The bagworm genome reveals a unique fibroin gene that provides high tensile strength.</title>
        <authorList>
            <person name="Kono N."/>
            <person name="Nakamura H."/>
            <person name="Ohtoshi R."/>
            <person name="Tomita M."/>
            <person name="Numata K."/>
            <person name="Arakawa K."/>
        </authorList>
    </citation>
    <scope>NUCLEOTIDE SEQUENCE [LARGE SCALE GENOMIC DNA]</scope>
</reference>